<gene>
    <name evidence="1" type="ORF">NSCI0253_LOCUS42028</name>
</gene>
<protein>
    <recommendedName>
        <fullName evidence="2">PDZ domain-containing protein</fullName>
    </recommendedName>
</protein>
<proteinExistence type="predicted"/>
<evidence type="ECO:0008006" key="2">
    <source>
        <dbReference type="Google" id="ProtNLM"/>
    </source>
</evidence>
<evidence type="ECO:0000313" key="1">
    <source>
        <dbReference type="EMBL" id="CAD8867673.1"/>
    </source>
</evidence>
<accession>A0A7S1FI95</accession>
<reference evidence="1" key="1">
    <citation type="submission" date="2021-01" db="EMBL/GenBank/DDBJ databases">
        <authorList>
            <person name="Corre E."/>
            <person name="Pelletier E."/>
            <person name="Niang G."/>
            <person name="Scheremetjew M."/>
            <person name="Finn R."/>
            <person name="Kale V."/>
            <person name="Holt S."/>
            <person name="Cochrane G."/>
            <person name="Meng A."/>
            <person name="Brown T."/>
            <person name="Cohen L."/>
        </authorList>
    </citation>
    <scope>NUCLEOTIDE SEQUENCE</scope>
</reference>
<sequence length="162" mass="17256">MGSTASCRTPCCARALHGDGKEVIPRDFGEPEHDDDIFAGQLPKVIAASASRPEDLQQIDQQTAGDRIVEDGFLVTLDRTNGAKLGIEVDKLDGTALLVAVIEEAGLVPDWNASAHANFAVSTGQIITEVNGVRGSASLLLKECKQYQELNLWILRSSPAAS</sequence>
<organism evidence="1">
    <name type="scientific">Noctiluca scintillans</name>
    <name type="common">Sea sparkle</name>
    <name type="synonym">Red tide dinoflagellate</name>
    <dbReference type="NCBI Taxonomy" id="2966"/>
    <lineage>
        <taxon>Eukaryota</taxon>
        <taxon>Sar</taxon>
        <taxon>Alveolata</taxon>
        <taxon>Dinophyceae</taxon>
        <taxon>Noctilucales</taxon>
        <taxon>Noctilucaceae</taxon>
        <taxon>Noctiluca</taxon>
    </lineage>
</organism>
<dbReference type="AlphaFoldDB" id="A0A7S1FI95"/>
<dbReference type="EMBL" id="HBFQ01059370">
    <property type="protein sequence ID" value="CAD8867673.1"/>
    <property type="molecule type" value="Transcribed_RNA"/>
</dbReference>
<name>A0A7S1FI95_NOCSC</name>